<keyword evidence="4" id="KW-0325">Glycoprotein</keyword>
<feature type="domain" description="VWFC" evidence="6">
    <location>
        <begin position="116"/>
        <end position="181"/>
    </location>
</feature>
<sequence>MEMIPQKVTCNIKVGLVCSNQDNSGPRNMCFNYQMKLRCCESLPDTSTSSPTAQVSKIPTITPGYPTAEVITQHHATSNQASTFSSPRYPHLTTTTTKTSSTSSQMSKTTLTENPMFCIYEGSTYKVGSTVPKRPESCEECMCTMYNGIAKVRCTVKMCNTHCPLGFTYKPVPGQCCGKCVQNTCVLDVTDMMEGYSDKDLPPQCCQNCSQDTCALNTTMLMIKPGKLWRPPGDNCTCYDCDPKKNIVIKRVMSCPEQKPLNCIQGQWQTLQAKRMCTIQDCEPQNCDTTKIWKVVEKDGCTAM</sequence>
<accession>A0AAV7ARX9</accession>
<evidence type="ECO:0000256" key="4">
    <source>
        <dbReference type="ARBA" id="ARBA00023180"/>
    </source>
</evidence>
<dbReference type="Pfam" id="PF13330">
    <property type="entry name" value="Mucin2_WxxW"/>
    <property type="match status" value="1"/>
</dbReference>
<dbReference type="AlphaFoldDB" id="A0AAV7ARX9"/>
<evidence type="ECO:0000256" key="2">
    <source>
        <dbReference type="ARBA" id="ARBA00022525"/>
    </source>
</evidence>
<dbReference type="SMART" id="SM00214">
    <property type="entry name" value="VWC"/>
    <property type="match status" value="1"/>
</dbReference>
<evidence type="ECO:0000313" key="7">
    <source>
        <dbReference type="EMBL" id="KAG8563902.1"/>
    </source>
</evidence>
<keyword evidence="3" id="KW-0732">Signal</keyword>
<reference evidence="7" key="1">
    <citation type="thesis" date="2020" institute="ProQuest LLC" country="789 East Eisenhower Parkway, Ann Arbor, MI, USA">
        <title>Comparative Genomics and Chromosome Evolution.</title>
        <authorList>
            <person name="Mudd A.B."/>
        </authorList>
    </citation>
    <scope>NUCLEOTIDE SEQUENCE</scope>
    <source>
        <strain evidence="7">237g6f4</strain>
        <tissue evidence="7">Blood</tissue>
    </source>
</reference>
<evidence type="ECO:0000313" key="8">
    <source>
        <dbReference type="Proteomes" id="UP000824782"/>
    </source>
</evidence>
<dbReference type="PROSITE" id="PS50184">
    <property type="entry name" value="VWFC_2"/>
    <property type="match status" value="1"/>
</dbReference>
<feature type="compositionally biased region" description="Low complexity" evidence="5">
    <location>
        <begin position="92"/>
        <end position="106"/>
    </location>
</feature>
<keyword evidence="2" id="KW-0964">Secreted</keyword>
<dbReference type="InterPro" id="IPR001007">
    <property type="entry name" value="VWF_dom"/>
</dbReference>
<comment type="subcellular location">
    <subcellularLocation>
        <location evidence="1">Secreted</location>
    </subcellularLocation>
</comment>
<evidence type="ECO:0000259" key="6">
    <source>
        <dbReference type="PROSITE" id="PS50184"/>
    </source>
</evidence>
<gene>
    <name evidence="7" type="ORF">GDO81_016242</name>
</gene>
<feature type="region of interest" description="Disordered" evidence="5">
    <location>
        <begin position="77"/>
        <end position="106"/>
    </location>
</feature>
<proteinExistence type="predicted"/>
<evidence type="ECO:0000256" key="1">
    <source>
        <dbReference type="ARBA" id="ARBA00004613"/>
    </source>
</evidence>
<keyword evidence="8" id="KW-1185">Reference proteome</keyword>
<protein>
    <recommendedName>
        <fullName evidence="6">VWFC domain-containing protein</fullName>
    </recommendedName>
</protein>
<comment type="caution">
    <text evidence="7">The sequence shown here is derived from an EMBL/GenBank/DDBJ whole genome shotgun (WGS) entry which is preliminary data.</text>
</comment>
<feature type="compositionally biased region" description="Polar residues" evidence="5">
    <location>
        <begin position="77"/>
        <end position="86"/>
    </location>
</feature>
<dbReference type="Proteomes" id="UP000824782">
    <property type="component" value="Unassembled WGS sequence"/>
</dbReference>
<dbReference type="SUPFAM" id="SSF57603">
    <property type="entry name" value="FnI-like domain"/>
    <property type="match status" value="1"/>
</dbReference>
<dbReference type="GO" id="GO:0005576">
    <property type="term" value="C:extracellular region"/>
    <property type="evidence" value="ECO:0007669"/>
    <property type="project" value="UniProtKB-SubCell"/>
</dbReference>
<name>A0AAV7ARX9_ENGPU</name>
<organism evidence="7 8">
    <name type="scientific">Engystomops pustulosus</name>
    <name type="common">Tungara frog</name>
    <name type="synonym">Physalaemus pustulosus</name>
    <dbReference type="NCBI Taxonomy" id="76066"/>
    <lineage>
        <taxon>Eukaryota</taxon>
        <taxon>Metazoa</taxon>
        <taxon>Chordata</taxon>
        <taxon>Craniata</taxon>
        <taxon>Vertebrata</taxon>
        <taxon>Euteleostomi</taxon>
        <taxon>Amphibia</taxon>
        <taxon>Batrachia</taxon>
        <taxon>Anura</taxon>
        <taxon>Neobatrachia</taxon>
        <taxon>Hyloidea</taxon>
        <taxon>Leptodactylidae</taxon>
        <taxon>Leiuperinae</taxon>
        <taxon>Engystomops</taxon>
    </lineage>
</organism>
<evidence type="ECO:0000256" key="3">
    <source>
        <dbReference type="ARBA" id="ARBA00022729"/>
    </source>
</evidence>
<evidence type="ECO:0000256" key="5">
    <source>
        <dbReference type="SAM" id="MobiDB-lite"/>
    </source>
</evidence>
<dbReference type="InterPro" id="IPR025155">
    <property type="entry name" value="WxxW_domain"/>
</dbReference>
<dbReference type="EMBL" id="WNYA01000007">
    <property type="protein sequence ID" value="KAG8563902.1"/>
    <property type="molecule type" value="Genomic_DNA"/>
</dbReference>